<keyword evidence="3" id="KW-1185">Reference proteome</keyword>
<accession>A0A182UPX2</accession>
<keyword evidence="1" id="KW-0812">Transmembrane</keyword>
<reference evidence="2" key="1">
    <citation type="submission" date="2020-05" db="UniProtKB">
        <authorList>
            <consortium name="EnsemblMetazoa"/>
        </authorList>
    </citation>
    <scope>IDENTIFICATION</scope>
    <source>
        <strain evidence="2">MAF</strain>
    </source>
</reference>
<protein>
    <submittedName>
        <fullName evidence="2">Uncharacterized protein</fullName>
    </submittedName>
</protein>
<keyword evidence="1" id="KW-1133">Transmembrane helix</keyword>
<proteinExistence type="predicted"/>
<evidence type="ECO:0000256" key="1">
    <source>
        <dbReference type="SAM" id="Phobius"/>
    </source>
</evidence>
<organism evidence="2 3">
    <name type="scientific">Anopheles merus</name>
    <name type="common">Mosquito</name>
    <dbReference type="NCBI Taxonomy" id="30066"/>
    <lineage>
        <taxon>Eukaryota</taxon>
        <taxon>Metazoa</taxon>
        <taxon>Ecdysozoa</taxon>
        <taxon>Arthropoda</taxon>
        <taxon>Hexapoda</taxon>
        <taxon>Insecta</taxon>
        <taxon>Pterygota</taxon>
        <taxon>Neoptera</taxon>
        <taxon>Endopterygota</taxon>
        <taxon>Diptera</taxon>
        <taxon>Nematocera</taxon>
        <taxon>Culicoidea</taxon>
        <taxon>Culicidae</taxon>
        <taxon>Anophelinae</taxon>
        <taxon>Anopheles</taxon>
    </lineage>
</organism>
<dbReference type="EnsemblMetazoa" id="AMEM001616-RA">
    <property type="protein sequence ID" value="AMEM001616-PA"/>
    <property type="gene ID" value="AMEM001616"/>
</dbReference>
<keyword evidence="1" id="KW-0472">Membrane</keyword>
<dbReference type="Proteomes" id="UP000075903">
    <property type="component" value="Unassembled WGS sequence"/>
</dbReference>
<feature type="transmembrane region" description="Helical" evidence="1">
    <location>
        <begin position="21"/>
        <end position="42"/>
    </location>
</feature>
<name>A0A182UPX2_ANOME</name>
<dbReference type="VEuPathDB" id="VectorBase:AMEM001616"/>
<evidence type="ECO:0000313" key="3">
    <source>
        <dbReference type="Proteomes" id="UP000075903"/>
    </source>
</evidence>
<evidence type="ECO:0000313" key="2">
    <source>
        <dbReference type="EnsemblMetazoa" id="AMEM001616-PA"/>
    </source>
</evidence>
<dbReference type="AlphaFoldDB" id="A0A182UPX2"/>
<sequence>MEQQHRQQRVFAARHKKYHNSWMLVGGAWSLWAFAVIARTHWTSTYLFSMWIWRDCSISWSSGSIDALSHRSYPCSMKSNGSPEFKGHIRSLFAAGDTGTVTIPVRRSIFRPISVTPARQPLGRVVTGDVPGVVVMFLVDVPIPQLCEHGDHSVVDEL</sequence>